<reference evidence="5" key="2">
    <citation type="journal article" date="2005" name="Nature">
        <title>An anaerobic mitochondrion that produces hydrogen.</title>
        <authorList>
            <person name="Boxma B."/>
            <person name="de Graaf R.M."/>
            <person name="van der Staay G.W.M."/>
            <person name="van Alen T.A."/>
            <person name="Ricard G."/>
            <person name="Gabaldon T."/>
            <person name="van Hoek A.H.A.M."/>
            <person name="Moon-van der Staay S.Y."/>
            <person name="Koopman W.J.H."/>
            <person name="van Hellemond J.J."/>
            <person name="Tielens A.G.M."/>
            <person name="Friedrich T."/>
            <person name="Veenhuis M."/>
            <person name="Huynen M.A."/>
            <person name="Hackstein J.H.P."/>
        </authorList>
    </citation>
    <scope>NUCLEOTIDE SEQUENCE</scope>
</reference>
<keyword evidence="2" id="KW-0547">Nucleotide-binding</keyword>
<protein>
    <submittedName>
        <fullName evidence="5">Adenylate kinase 2</fullName>
    </submittedName>
</protein>
<dbReference type="NCBIfam" id="TIGR01351">
    <property type="entry name" value="adk"/>
    <property type="match status" value="1"/>
</dbReference>
<evidence type="ECO:0000313" key="5">
    <source>
        <dbReference type="EMBL" id="CAI62553.1"/>
    </source>
</evidence>
<dbReference type="Pfam" id="PF00406">
    <property type="entry name" value="ADK"/>
    <property type="match status" value="1"/>
</dbReference>
<keyword evidence="3 4" id="KW-0418">Kinase</keyword>
<feature type="non-terminal residue" evidence="5">
    <location>
        <position position="222"/>
    </location>
</feature>
<dbReference type="InterPro" id="IPR006259">
    <property type="entry name" value="Adenyl_kin_sub"/>
</dbReference>
<dbReference type="PRINTS" id="PR00094">
    <property type="entry name" value="ADENYLTKNASE"/>
</dbReference>
<accession>Q3LDT2</accession>
<dbReference type="InterPro" id="IPR027417">
    <property type="entry name" value="P-loop_NTPase"/>
</dbReference>
<keyword evidence="1 4" id="KW-0808">Transferase</keyword>
<name>Q3LDT2_NYCOV</name>
<dbReference type="PANTHER" id="PTHR23359">
    <property type="entry name" value="NUCLEOTIDE KINASE"/>
    <property type="match status" value="1"/>
</dbReference>
<dbReference type="EMBL" id="AJ871316">
    <property type="protein sequence ID" value="CAI62553.1"/>
    <property type="molecule type" value="Genomic_DNA"/>
</dbReference>
<dbReference type="Gene3D" id="3.40.50.300">
    <property type="entry name" value="P-loop containing nucleotide triphosphate hydrolases"/>
    <property type="match status" value="1"/>
</dbReference>
<proteinExistence type="inferred from homology"/>
<dbReference type="SUPFAM" id="SSF52540">
    <property type="entry name" value="P-loop containing nucleoside triphosphate hydrolases"/>
    <property type="match status" value="1"/>
</dbReference>
<dbReference type="AlphaFoldDB" id="Q3LDT2"/>
<evidence type="ECO:0000256" key="2">
    <source>
        <dbReference type="ARBA" id="ARBA00022741"/>
    </source>
</evidence>
<evidence type="ECO:0000256" key="4">
    <source>
        <dbReference type="RuleBase" id="RU003330"/>
    </source>
</evidence>
<dbReference type="GO" id="GO:0005524">
    <property type="term" value="F:ATP binding"/>
    <property type="evidence" value="ECO:0007669"/>
    <property type="project" value="InterPro"/>
</dbReference>
<reference evidence="5" key="1">
    <citation type="submission" date="2004-12" db="EMBL/GenBank/DDBJ databases">
        <authorList>
            <person name="Hoek A.V."/>
        </authorList>
    </citation>
    <scope>NUCLEOTIDE SEQUENCE</scope>
</reference>
<dbReference type="InterPro" id="IPR000850">
    <property type="entry name" value="Adenylat/UMP-CMP_kin"/>
</dbReference>
<evidence type="ECO:0000256" key="3">
    <source>
        <dbReference type="ARBA" id="ARBA00022777"/>
    </source>
</evidence>
<feature type="non-terminal residue" evidence="5">
    <location>
        <position position="1"/>
    </location>
</feature>
<dbReference type="CDD" id="cd01428">
    <property type="entry name" value="ADK"/>
    <property type="match status" value="1"/>
</dbReference>
<organism evidence="5">
    <name type="scientific">Nyctotherus ovalis</name>
    <name type="common">Ciliate protozoan</name>
    <dbReference type="NCBI Taxonomy" id="70075"/>
    <lineage>
        <taxon>Eukaryota</taxon>
        <taxon>Sar</taxon>
        <taxon>Alveolata</taxon>
        <taxon>Ciliophora</taxon>
        <taxon>Intramacronucleata</taxon>
        <taxon>Armophorea</taxon>
        <taxon>Clevelandellida</taxon>
        <taxon>Nyctotheridae</taxon>
        <taxon>Nyctotherus</taxon>
    </lineage>
</organism>
<dbReference type="GO" id="GO:0004017">
    <property type="term" value="F:AMP kinase activity"/>
    <property type="evidence" value="ECO:0007669"/>
    <property type="project" value="InterPro"/>
</dbReference>
<dbReference type="HAMAP" id="MF_00235">
    <property type="entry name" value="Adenylate_kinase_Adk"/>
    <property type="match status" value="1"/>
</dbReference>
<dbReference type="InterPro" id="IPR033690">
    <property type="entry name" value="Adenylat_kinase_CS"/>
</dbReference>
<comment type="similarity">
    <text evidence="4">Belongs to the adenylate kinase family.</text>
</comment>
<dbReference type="PROSITE" id="PS00113">
    <property type="entry name" value="ADENYLATE_KINASE"/>
    <property type="match status" value="1"/>
</dbReference>
<evidence type="ECO:0000256" key="1">
    <source>
        <dbReference type="ARBA" id="ARBA00022679"/>
    </source>
</evidence>
<sequence length="222" mass="25323">SLLLMGAPGVGKGTYGKRLSKDWNMPVFSTGEYLRNMVKTDKSELANQVRAIMQSGKLVDDQTVLKIMERRLLQEEDKNAKGIILDGFPRTVDQAKMMEKLGTIKAAMNFFLRDDILIEKLAGRRECEKCHIPYNVATICKDGYDMDPLMPKKDPSKCDNCGGKLIQRQDDTPQVIKDRLEVYKTKTAPLEGYYKEKGVYVEFEPKRGVKDYPDIKAKLEEF</sequence>